<protein>
    <submittedName>
        <fullName evidence="5">Cadherin-like beta sandwich domain-containing protein</fullName>
    </submittedName>
</protein>
<evidence type="ECO:0000313" key="5">
    <source>
        <dbReference type="EMBL" id="MDR5588440.1"/>
    </source>
</evidence>
<name>A0ABU1EJ66_9CLOT</name>
<dbReference type="Pfam" id="PF12733">
    <property type="entry name" value="Cadherin-like"/>
    <property type="match status" value="1"/>
</dbReference>
<evidence type="ECO:0000259" key="4">
    <source>
        <dbReference type="Pfam" id="PF12733"/>
    </source>
</evidence>
<evidence type="ECO:0000256" key="1">
    <source>
        <dbReference type="ARBA" id="ARBA00022737"/>
    </source>
</evidence>
<comment type="caution">
    <text evidence="5">The sequence shown here is derived from an EMBL/GenBank/DDBJ whole genome shotgun (WGS) entry which is preliminary data.</text>
</comment>
<evidence type="ECO:0000256" key="2">
    <source>
        <dbReference type="PROSITE-ProRule" id="PRU00591"/>
    </source>
</evidence>
<feature type="repeat" description="Cell wall-binding" evidence="2">
    <location>
        <begin position="350"/>
        <end position="369"/>
    </location>
</feature>
<feature type="region of interest" description="Disordered" evidence="3">
    <location>
        <begin position="274"/>
        <end position="304"/>
    </location>
</feature>
<dbReference type="Pfam" id="PF19127">
    <property type="entry name" value="Choline_bind_3"/>
    <property type="match status" value="2"/>
</dbReference>
<dbReference type="InterPro" id="IPR018337">
    <property type="entry name" value="Cell_wall/Cho-bd_repeat"/>
</dbReference>
<keyword evidence="6" id="KW-1185">Reference proteome</keyword>
<gene>
    <name evidence="5" type="ORF">RGC78_13265</name>
</gene>
<dbReference type="RefSeq" id="WP_309556793.1">
    <property type="nucleotide sequence ID" value="NZ_JAVJAN010000038.1"/>
</dbReference>
<proteinExistence type="predicted"/>
<reference evidence="5 6" key="1">
    <citation type="submission" date="2023-09" db="EMBL/GenBank/DDBJ databases">
        <authorList>
            <person name="Zhai L."/>
        </authorList>
    </citation>
    <scope>NUCLEOTIDE SEQUENCE [LARGE SCALE GENOMIC DNA]</scope>
    <source>
        <strain evidence="5 6">5 N-1</strain>
    </source>
</reference>
<feature type="repeat" description="Cell wall-binding" evidence="2">
    <location>
        <begin position="370"/>
        <end position="389"/>
    </location>
</feature>
<dbReference type="EMBL" id="JAVJAN010000038">
    <property type="protein sequence ID" value="MDR5588440.1"/>
    <property type="molecule type" value="Genomic_DNA"/>
</dbReference>
<dbReference type="Gene3D" id="2.10.270.10">
    <property type="entry name" value="Cholin Binding"/>
    <property type="match status" value="1"/>
</dbReference>
<dbReference type="InterPro" id="IPR025883">
    <property type="entry name" value="Cadherin-like_domain"/>
</dbReference>
<feature type="repeat" description="Cell wall-binding" evidence="2">
    <location>
        <begin position="328"/>
        <end position="349"/>
    </location>
</feature>
<feature type="domain" description="Cadherin-like beta-sandwich-like" evidence="4">
    <location>
        <begin position="177"/>
        <end position="273"/>
    </location>
</feature>
<keyword evidence="1" id="KW-0677">Repeat</keyword>
<evidence type="ECO:0000313" key="6">
    <source>
        <dbReference type="Proteomes" id="UP001256646"/>
    </source>
</evidence>
<dbReference type="SUPFAM" id="SSF69360">
    <property type="entry name" value="Cell wall binding repeat"/>
    <property type="match status" value="1"/>
</dbReference>
<dbReference type="Proteomes" id="UP001256646">
    <property type="component" value="Unassembled WGS sequence"/>
</dbReference>
<evidence type="ECO:0000256" key="3">
    <source>
        <dbReference type="SAM" id="MobiDB-lite"/>
    </source>
</evidence>
<accession>A0ABU1EJ66</accession>
<feature type="compositionally biased region" description="Low complexity" evidence="3">
    <location>
        <begin position="277"/>
        <end position="294"/>
    </location>
</feature>
<organism evidence="5 6">
    <name type="scientific">Clostridium aquiflavi</name>
    <dbReference type="NCBI Taxonomy" id="3073603"/>
    <lineage>
        <taxon>Bacteria</taxon>
        <taxon>Bacillati</taxon>
        <taxon>Bacillota</taxon>
        <taxon>Clostridia</taxon>
        <taxon>Eubacteriales</taxon>
        <taxon>Clostridiaceae</taxon>
        <taxon>Clostridium</taxon>
    </lineage>
</organism>
<feature type="repeat" description="Cell wall-binding" evidence="2">
    <location>
        <begin position="412"/>
        <end position="431"/>
    </location>
</feature>
<dbReference type="PROSITE" id="PS51170">
    <property type="entry name" value="CW"/>
    <property type="match status" value="4"/>
</dbReference>
<sequence>MNKRLKHIIAATLVVSAFTTIAPTKYINLGMVNAYASSSISKDEFDDLAVYKGSSSKELQLYSSSSCKDSDEVDFKFNTKTYYVKISGSTDSVNINADIDSDYEAYVFKGNKDEPHDLEEEIEVGSGTTTLYVRIYEKDDFDDDNVEDNVVKTYKICVKNGSDSDDEDDSDSDKIYLKDITLSNGDISFNKKKTSYDINVAESVDSIKIKAVPEDDDYTVEIDEDTVEIDEDTVDDGDKYKKEVDLKKGKNTIKINIEDDDDNKRTYTLNITRGGISTSNNQNTNNNTNNNSNTVKPSTPGNTDKKCDQWVSANGVWQYNDSNGNAIKNRWHSDRSSGKWYYLDQNGYMKIGWLIDGDSWYYLDENGAMRTGWVLCGNDWYYLNNNGSMHTGWLQDGSNWYFINRNTGVMKSNGWIVDNGKYYYFSSSGKMLSNVTMNGYVLGADGAWIGR</sequence>